<dbReference type="Proteomes" id="UP000092443">
    <property type="component" value="Unplaced"/>
</dbReference>
<dbReference type="RefSeq" id="XP_037887350.1">
    <property type="nucleotide sequence ID" value="XM_038031422.1"/>
</dbReference>
<feature type="transmembrane region" description="Helical" evidence="2">
    <location>
        <begin position="54"/>
        <end position="76"/>
    </location>
</feature>
<dbReference type="InterPro" id="IPR036116">
    <property type="entry name" value="FN3_sf"/>
</dbReference>
<feature type="compositionally biased region" description="Low complexity" evidence="1">
    <location>
        <begin position="200"/>
        <end position="210"/>
    </location>
</feature>
<organism evidence="4 5">
    <name type="scientific">Glossina fuscipes</name>
    <dbReference type="NCBI Taxonomy" id="7396"/>
    <lineage>
        <taxon>Eukaryota</taxon>
        <taxon>Metazoa</taxon>
        <taxon>Ecdysozoa</taxon>
        <taxon>Arthropoda</taxon>
        <taxon>Hexapoda</taxon>
        <taxon>Insecta</taxon>
        <taxon>Pterygota</taxon>
        <taxon>Neoptera</taxon>
        <taxon>Endopterygota</taxon>
        <taxon>Diptera</taxon>
        <taxon>Brachycera</taxon>
        <taxon>Muscomorpha</taxon>
        <taxon>Hippoboscoidea</taxon>
        <taxon>Glossinidae</taxon>
        <taxon>Glossina</taxon>
    </lineage>
</organism>
<evidence type="ECO:0000259" key="3">
    <source>
        <dbReference type="PROSITE" id="PS50853"/>
    </source>
</evidence>
<dbReference type="PROSITE" id="PS50853">
    <property type="entry name" value="FN3"/>
    <property type="match status" value="1"/>
</dbReference>
<dbReference type="KEGG" id="gfs:119636199"/>
<feature type="region of interest" description="Disordered" evidence="1">
    <location>
        <begin position="395"/>
        <end position="424"/>
    </location>
</feature>
<protein>
    <submittedName>
        <fullName evidence="5">Uncharacterized protein LOC119636199 isoform X1</fullName>
    </submittedName>
</protein>
<dbReference type="PANTHER" id="PTHR21104">
    <property type="entry name" value="FIBRONECTIN TYPE III DOMAIN-CONTAINING PROTEIN"/>
    <property type="match status" value="1"/>
</dbReference>
<accession>A0A9C5Z0Q5</accession>
<feature type="compositionally biased region" description="Basic and acidic residues" evidence="1">
    <location>
        <begin position="397"/>
        <end position="410"/>
    </location>
</feature>
<evidence type="ECO:0000256" key="2">
    <source>
        <dbReference type="SAM" id="Phobius"/>
    </source>
</evidence>
<sequence>MNAKQICIMNKLLIIYGIKETPSNNRKSNSNSNSNHINKHPNPSRNKSVIHNRILTVTMLVFIIILVVNACLAGTIPATPENITITFLTPTTVRVAWQTMIDLNVHPVEKYIVTYKPTDDSYRVMQDVAGNSEAIVLDRLSPGTQYSITVTAIWMGKKYRSRQIVFRTLDLPKPLSQQDLLANGMVFTPSTGVGFGGNPNNGRPPGISNGSETSGDDDAGITSTATNTLSHGTHRELPTIRGVEIGIVLIVLMVWAGAIALFFNRWGKIRMLLPYQPDYKHEQLKVPGTGVCSGGVCNGQHSHQNLHHDMFVKFDSSECGALAAYQPLHCSSSRHFHFFPEEHSASISERITRSRINSAIFVSSEGRGFDSIEFLRRHGSQSVLCRKAKSAENITDNGRKKSFSEKRQWQTDDNNDVGNDSDGQNEYSIELQECSKSVENHPIAALKNNVEKLLAATTVLGHSAAVTTSNRIVGSISIETPPPHIRDMERQQQKQQQQQQQRQQQQQQPQQHEQRDNVTTIAPSISLANTASINSTFHDSADTVEELVLTPIDNTTMNAKNSNYNNINPLTNNNNICRSPILIQQRSSTASPALTPQLQAQDNSPKAIKLKCLTPKISNLPMVSVSGPSPPDEKPPPPEYL</sequence>
<dbReference type="Pfam" id="PF16066">
    <property type="entry name" value="DUF4808"/>
    <property type="match status" value="1"/>
</dbReference>
<keyword evidence="2" id="KW-0472">Membrane</keyword>
<keyword evidence="2" id="KW-0812">Transmembrane</keyword>
<reference evidence="5" key="1">
    <citation type="submission" date="2025-08" db="UniProtKB">
        <authorList>
            <consortium name="RefSeq"/>
        </authorList>
    </citation>
    <scope>IDENTIFICATION</scope>
    <source>
        <tissue evidence="5">Whole body pupa</tissue>
    </source>
</reference>
<feature type="transmembrane region" description="Helical" evidence="2">
    <location>
        <begin position="245"/>
        <end position="263"/>
    </location>
</feature>
<dbReference type="GeneID" id="119636199"/>
<keyword evidence="2" id="KW-1133">Transmembrane helix</keyword>
<evidence type="ECO:0000313" key="4">
    <source>
        <dbReference type="Proteomes" id="UP000092443"/>
    </source>
</evidence>
<feature type="region of interest" description="Disordered" evidence="1">
    <location>
        <begin position="474"/>
        <end position="517"/>
    </location>
</feature>
<evidence type="ECO:0000256" key="1">
    <source>
        <dbReference type="SAM" id="MobiDB-lite"/>
    </source>
</evidence>
<dbReference type="AlphaFoldDB" id="A0A9C5Z0Q5"/>
<dbReference type="InterPro" id="IPR032073">
    <property type="entry name" value="FNDC5_C"/>
</dbReference>
<dbReference type="Pfam" id="PF00041">
    <property type="entry name" value="fn3"/>
    <property type="match status" value="1"/>
</dbReference>
<feature type="compositionally biased region" description="Polar residues" evidence="1">
    <location>
        <begin position="221"/>
        <end position="230"/>
    </location>
</feature>
<evidence type="ECO:0000313" key="5">
    <source>
        <dbReference type="RefSeq" id="XP_037887350.1"/>
    </source>
</evidence>
<feature type="domain" description="Fibronectin type-III" evidence="3">
    <location>
        <begin position="79"/>
        <end position="171"/>
    </location>
</feature>
<feature type="region of interest" description="Disordered" evidence="1">
    <location>
        <begin position="24"/>
        <end position="45"/>
    </location>
</feature>
<proteinExistence type="predicted"/>
<dbReference type="CDD" id="cd00063">
    <property type="entry name" value="FN3"/>
    <property type="match status" value="1"/>
</dbReference>
<dbReference type="SMART" id="SM00060">
    <property type="entry name" value="FN3"/>
    <property type="match status" value="1"/>
</dbReference>
<name>A0A9C5Z0Q5_9MUSC</name>
<feature type="compositionally biased region" description="Low complexity" evidence="1">
    <location>
        <begin position="24"/>
        <end position="44"/>
    </location>
</feature>
<keyword evidence="4" id="KW-1185">Reference proteome</keyword>
<dbReference type="InterPro" id="IPR003961">
    <property type="entry name" value="FN3_dom"/>
</dbReference>
<feature type="compositionally biased region" description="Basic and acidic residues" evidence="1">
    <location>
        <begin position="631"/>
        <end position="641"/>
    </location>
</feature>
<feature type="region of interest" description="Disordered" evidence="1">
    <location>
        <begin position="193"/>
        <end position="230"/>
    </location>
</feature>
<gene>
    <name evidence="5" type="primary">LOC119636199</name>
</gene>
<dbReference type="SUPFAM" id="SSF49265">
    <property type="entry name" value="Fibronectin type III"/>
    <property type="match status" value="1"/>
</dbReference>
<dbReference type="InterPro" id="IPR013783">
    <property type="entry name" value="Ig-like_fold"/>
</dbReference>
<dbReference type="Gene3D" id="2.60.40.10">
    <property type="entry name" value="Immunoglobulins"/>
    <property type="match status" value="1"/>
</dbReference>
<feature type="region of interest" description="Disordered" evidence="1">
    <location>
        <begin position="619"/>
        <end position="641"/>
    </location>
</feature>
<dbReference type="PANTHER" id="PTHR21104:SF2">
    <property type="entry name" value="FIBRONECTIN TYPE-III DOMAIN-CONTAINING PROTEIN"/>
    <property type="match status" value="1"/>
</dbReference>
<feature type="compositionally biased region" description="Low complexity" evidence="1">
    <location>
        <begin position="493"/>
        <end position="511"/>
    </location>
</feature>